<feature type="compositionally biased region" description="Acidic residues" evidence="2">
    <location>
        <begin position="203"/>
        <end position="212"/>
    </location>
</feature>
<dbReference type="InterPro" id="IPR039759">
    <property type="entry name" value="eIF2D_SUI1"/>
</dbReference>
<evidence type="ECO:0000259" key="3">
    <source>
        <dbReference type="PROSITE" id="PS50296"/>
    </source>
</evidence>
<dbReference type="CDD" id="cd21156">
    <property type="entry name" value="PUA_eIF2d-like"/>
    <property type="match status" value="1"/>
</dbReference>
<evidence type="ECO:0000256" key="1">
    <source>
        <dbReference type="ARBA" id="ARBA00022490"/>
    </source>
</evidence>
<dbReference type="STRING" id="930991.A0A0D0DAM1"/>
<dbReference type="CDD" id="cd11608">
    <property type="entry name" value="eIF2D_C"/>
    <property type="match status" value="1"/>
</dbReference>
<dbReference type="InterPro" id="IPR057429">
    <property type="entry name" value="WH_eIF2D"/>
</dbReference>
<dbReference type="InterPro" id="IPR036877">
    <property type="entry name" value="SUI1_dom_sf"/>
</dbReference>
<dbReference type="Pfam" id="PF17832">
    <property type="entry name" value="Pre-PUA"/>
    <property type="match status" value="1"/>
</dbReference>
<dbReference type="Gene3D" id="3.30.780.10">
    <property type="entry name" value="SUI1-like domain"/>
    <property type="match status" value="1"/>
</dbReference>
<gene>
    <name evidence="4" type="ORF">PAXRUDRAFT_469230</name>
</gene>
<feature type="region of interest" description="Disordered" evidence="2">
    <location>
        <begin position="182"/>
        <end position="260"/>
    </location>
</feature>
<reference evidence="4 5" key="1">
    <citation type="submission" date="2014-04" db="EMBL/GenBank/DDBJ databases">
        <authorList>
            <consortium name="DOE Joint Genome Institute"/>
            <person name="Kuo A."/>
            <person name="Kohler A."/>
            <person name="Jargeat P."/>
            <person name="Nagy L.G."/>
            <person name="Floudas D."/>
            <person name="Copeland A."/>
            <person name="Barry K.W."/>
            <person name="Cichocki N."/>
            <person name="Veneault-Fourrey C."/>
            <person name="LaButti K."/>
            <person name="Lindquist E.A."/>
            <person name="Lipzen A."/>
            <person name="Lundell T."/>
            <person name="Morin E."/>
            <person name="Murat C."/>
            <person name="Sun H."/>
            <person name="Tunlid A."/>
            <person name="Henrissat B."/>
            <person name="Grigoriev I.V."/>
            <person name="Hibbett D.S."/>
            <person name="Martin F."/>
            <person name="Nordberg H.P."/>
            <person name="Cantor M.N."/>
            <person name="Hua S.X."/>
        </authorList>
    </citation>
    <scope>NUCLEOTIDE SEQUENCE [LARGE SCALE GENOMIC DNA]</scope>
    <source>
        <strain evidence="4 5">Ve08.2h10</strain>
    </source>
</reference>
<dbReference type="HOGENOM" id="CLU_012487_1_1_1"/>
<dbReference type="PANTHER" id="PTHR12217:SF4">
    <property type="entry name" value="EUKARYOTIC TRANSLATION INITIATION FACTOR 2D"/>
    <property type="match status" value="1"/>
</dbReference>
<dbReference type="PROSITE" id="PS50296">
    <property type="entry name" value="SUI1"/>
    <property type="match status" value="1"/>
</dbReference>
<accession>A0A0D0DAM1</accession>
<evidence type="ECO:0000256" key="2">
    <source>
        <dbReference type="SAM" id="MobiDB-lite"/>
    </source>
</evidence>
<name>A0A0D0DAM1_9AGAM</name>
<dbReference type="Pfam" id="PF26291">
    <property type="entry name" value="SWIB_eIF2D"/>
    <property type="match status" value="1"/>
</dbReference>
<dbReference type="EMBL" id="KN825125">
    <property type="protein sequence ID" value="KIK94182.1"/>
    <property type="molecule type" value="Genomic_DNA"/>
</dbReference>
<dbReference type="Pfam" id="PF01253">
    <property type="entry name" value="SUI1"/>
    <property type="match status" value="1"/>
</dbReference>
<reference evidence="5" key="2">
    <citation type="submission" date="2015-01" db="EMBL/GenBank/DDBJ databases">
        <title>Evolutionary Origins and Diversification of the Mycorrhizal Mutualists.</title>
        <authorList>
            <consortium name="DOE Joint Genome Institute"/>
            <consortium name="Mycorrhizal Genomics Consortium"/>
            <person name="Kohler A."/>
            <person name="Kuo A."/>
            <person name="Nagy L.G."/>
            <person name="Floudas D."/>
            <person name="Copeland A."/>
            <person name="Barry K.W."/>
            <person name="Cichocki N."/>
            <person name="Veneault-Fourrey C."/>
            <person name="LaButti K."/>
            <person name="Lindquist E.A."/>
            <person name="Lipzen A."/>
            <person name="Lundell T."/>
            <person name="Morin E."/>
            <person name="Murat C."/>
            <person name="Riley R."/>
            <person name="Ohm R."/>
            <person name="Sun H."/>
            <person name="Tunlid A."/>
            <person name="Henrissat B."/>
            <person name="Grigoriev I.V."/>
            <person name="Hibbett D.S."/>
            <person name="Martin F."/>
        </authorList>
    </citation>
    <scope>NUCLEOTIDE SEQUENCE [LARGE SCALE GENOMIC DNA]</scope>
    <source>
        <strain evidence="5">Ve08.2h10</strain>
    </source>
</reference>
<dbReference type="InterPro" id="IPR001950">
    <property type="entry name" value="SUI1"/>
</dbReference>
<dbReference type="InterPro" id="IPR048248">
    <property type="entry name" value="PUA_eIF2d-like"/>
</dbReference>
<proteinExistence type="predicted"/>
<evidence type="ECO:0000313" key="5">
    <source>
        <dbReference type="Proteomes" id="UP000054538"/>
    </source>
</evidence>
<dbReference type="Pfam" id="PF25304">
    <property type="entry name" value="WHD_eIF2D"/>
    <property type="match status" value="1"/>
</dbReference>
<dbReference type="GO" id="GO:0001731">
    <property type="term" value="P:formation of translation preinitiation complex"/>
    <property type="evidence" value="ECO:0007669"/>
    <property type="project" value="InterPro"/>
</dbReference>
<dbReference type="PANTHER" id="PTHR12217">
    <property type="entry name" value="EUKARYOTIC TRANSLATION INITIATION FACTOR 2D"/>
    <property type="match status" value="1"/>
</dbReference>
<dbReference type="SUPFAM" id="SSF88697">
    <property type="entry name" value="PUA domain-like"/>
    <property type="match status" value="1"/>
</dbReference>
<dbReference type="OrthoDB" id="199771at2759"/>
<dbReference type="InterPro" id="IPR058886">
    <property type="entry name" value="SWIB_eIF2D"/>
</dbReference>
<dbReference type="GO" id="GO:0003743">
    <property type="term" value="F:translation initiation factor activity"/>
    <property type="evidence" value="ECO:0007669"/>
    <property type="project" value="InterPro"/>
</dbReference>
<dbReference type="InterPro" id="IPR039757">
    <property type="entry name" value="EIF2D"/>
</dbReference>
<feature type="domain" description="SUI1" evidence="3">
    <location>
        <begin position="529"/>
        <end position="602"/>
    </location>
</feature>
<evidence type="ECO:0000313" key="4">
    <source>
        <dbReference type="EMBL" id="KIK94182.1"/>
    </source>
</evidence>
<dbReference type="Pfam" id="PF26292">
    <property type="entry name" value="PUA_elF2D"/>
    <property type="match status" value="1"/>
</dbReference>
<dbReference type="InterPro" id="IPR048247">
    <property type="entry name" value="eIF2D_N"/>
</dbReference>
<keyword evidence="1" id="KW-0963">Cytoplasm</keyword>
<feature type="compositionally biased region" description="Low complexity" evidence="2">
    <location>
        <begin position="240"/>
        <end position="252"/>
    </location>
</feature>
<dbReference type="Proteomes" id="UP000054538">
    <property type="component" value="Unassembled WGS sequence"/>
</dbReference>
<dbReference type="InParanoid" id="A0A0D0DAM1"/>
<feature type="region of interest" description="Disordered" evidence="2">
    <location>
        <begin position="380"/>
        <end position="407"/>
    </location>
</feature>
<dbReference type="FunFam" id="3.30.780.10:FF:000008">
    <property type="entry name" value="eukaryotic translation initiation factor 2D"/>
    <property type="match status" value="1"/>
</dbReference>
<feature type="compositionally biased region" description="Basic and acidic residues" evidence="2">
    <location>
        <begin position="391"/>
        <end position="407"/>
    </location>
</feature>
<protein>
    <recommendedName>
        <fullName evidence="3">SUI1 domain-containing protein</fullName>
    </recommendedName>
</protein>
<dbReference type="SUPFAM" id="SSF55159">
    <property type="entry name" value="eIF1-like"/>
    <property type="match status" value="1"/>
</dbReference>
<dbReference type="CDD" id="cd11610">
    <property type="entry name" value="eIF2D_N"/>
    <property type="match status" value="1"/>
</dbReference>
<keyword evidence="5" id="KW-1185">Reference proteome</keyword>
<organism evidence="4 5">
    <name type="scientific">Paxillus rubicundulus Ve08.2h10</name>
    <dbReference type="NCBI Taxonomy" id="930991"/>
    <lineage>
        <taxon>Eukaryota</taxon>
        <taxon>Fungi</taxon>
        <taxon>Dikarya</taxon>
        <taxon>Basidiomycota</taxon>
        <taxon>Agaricomycotina</taxon>
        <taxon>Agaricomycetes</taxon>
        <taxon>Agaricomycetidae</taxon>
        <taxon>Boletales</taxon>
        <taxon>Paxilineae</taxon>
        <taxon>Paxillaceae</taxon>
        <taxon>Paxillus</taxon>
    </lineage>
</organism>
<dbReference type="PROSITE" id="PS50890">
    <property type="entry name" value="PUA"/>
    <property type="match status" value="1"/>
</dbReference>
<sequence>MFKKNLSNVKTTAPIRSSDRRKLKQRVVQTFGISPEDGDLLVPDGLMSLKVTTYLDDPSVIYLSPEGDPLWFTVRRDPDDLIPTVYTLWKKYDLLPWISTPAAVIPALVGGADLMIPGVIQISNSEISPRQLISVVQRTDGSTSTCGPPLAVGRLAVDLNTLGAGAKGKAVQVLHTWKDHLFEMGSKGNPPGEIEIKANGGATDDDETEELDAQTAGEGLGSSVESTGKHDKTTDAQANSAPASEPQEPSSSHHTSVSHEITLSKEEVSDILRTALLQSINTTLISLPPASFPISPSTFYSSYILPFRPSIIRKSSTELSQPSTSEASLSTYPQVDIKHSTHKSLLAFFKFLDKQQLLSLKDSKTEPLIMSVSASHPDVTSHRKYTSLRDVQAKEEEKEKREEEERSRVKEMEVKELWKPHAVSGSANFFTEGGFDSSAFYTYSDLKTAVNTYVTARQLINARDQSYVNVGMDEVLLMTISSKGKAPEGLEFLKREEVVRRLSEKMQSWHEVRAEGRDPLLKKGQIKPISVIVKLRQGRRASTLVTGFEPFFLEGEEMAEELRRLCACATSVSPTPGKTSGLEVLVQGKQTKAVTEFLLSRGVPKKWIEAVNLNGKKCQH</sequence>
<dbReference type="InterPro" id="IPR041366">
    <property type="entry name" value="Pre-PUA"/>
</dbReference>
<dbReference type="InterPro" id="IPR015947">
    <property type="entry name" value="PUA-like_sf"/>
</dbReference>
<dbReference type="AlphaFoldDB" id="A0A0D0DAM1"/>
<dbReference type="Gene3D" id="3.10.400.20">
    <property type="match status" value="1"/>
</dbReference>